<protein>
    <submittedName>
        <fullName evidence="2">Uncharacterized protein</fullName>
    </submittedName>
</protein>
<evidence type="ECO:0000313" key="3">
    <source>
        <dbReference type="Proteomes" id="UP001633002"/>
    </source>
</evidence>
<feature type="region of interest" description="Disordered" evidence="1">
    <location>
        <begin position="851"/>
        <end position="894"/>
    </location>
</feature>
<keyword evidence="3" id="KW-1185">Reference proteome</keyword>
<feature type="region of interest" description="Disordered" evidence="1">
    <location>
        <begin position="486"/>
        <end position="509"/>
    </location>
</feature>
<feature type="region of interest" description="Disordered" evidence="1">
    <location>
        <begin position="990"/>
        <end position="1049"/>
    </location>
</feature>
<evidence type="ECO:0000313" key="2">
    <source>
        <dbReference type="EMBL" id="KAL3695152.1"/>
    </source>
</evidence>
<sequence length="1049" mass="117577">MTSIWNQGTKAERFHHRSVSNSCYDDPIPKYISPELVMLIAQNAPSELDVFKMSPTNRSRVLTSTWVCDLSGQELSSETKNNVEATSEMDCGVQVILPSSEETKKTVKNQRTGCHSSSDIMMKADHADGGGSEKANKVRRKRSAPTTPELYNSDSRNTNQLIPESSSSPKSRSKRQYGMHSSSKSVDLTSGIKRKSEEDRPLSAPVVDAEMYHFDALKAKPWRHGMGKKQKSTEPKSCEKISSKRNVDLDERKKSELKKYMATKFGQLRKERKLQEARAAAAEVAQKEKQRRLDAECQALLKSQAAEVKSKQKVLSRPPWISTEYVTLAESFRPWSSVSTGDLPPPKVPENQEPVPLDLYTSITGEAVQESAISNKRRFKKKRQSEKLTMTEAKKQLKGSDIPSNVNEMAFCPAPPYHALHPSPDPRTPKKTSILTKARWKSKGRSLKTFNTHKMYQLQLSAKPVRKGAVDLLAYKKIAKISHMPQNGSFSRETRSTRLPKQSRSFSRNGYSNVLQQDDRYAVTVLKEHERNLSARSKIKIPKETYNATAGHTFLQKLDCNPIKHSRVESGQRRGEDIKLKKISLYNMAKVMDPELSNHSNRVENHKTAASVSPISCKVHSEKSGRRVSLSPNELLRDEAAFQALKPESDSLCVEKHSRDRRTEHFAVHRGKGTAGVDADITKDSALAIRRQRMHMLRGLAEQLLKRLDAACAEHFQNTPKTVSERILESHIDTSDDLSKEQLQNVMNTEPAPTFELHLHTADKPFSESVVLHCLDESLTIELKPYHHFKKPDLLYQGDLSEKEQAGVENFNLLGEKVISSKIPSEQNEIYSHCNLRDKDLCVVKIIPLGGSSSSSGSSSPSFCSEQIPDGVKDRLKNGKHGQKLEEENSKKRPKEVWTLPVEEDPYSVINLYTEHWFSKKKKSRVRSELAGIGQCGDENISSAAKVFTPSHERAQKKHKFKSGSASNCNQLEMSESCIRSAEISCTRSKNGIESSAAQGDEQRYLRESAVSTSSTSSHFGKSVDTTVLGPMKEDNSQNDLPPGDSQQN</sequence>
<organism evidence="2 3">
    <name type="scientific">Riccia sorocarpa</name>
    <dbReference type="NCBI Taxonomy" id="122646"/>
    <lineage>
        <taxon>Eukaryota</taxon>
        <taxon>Viridiplantae</taxon>
        <taxon>Streptophyta</taxon>
        <taxon>Embryophyta</taxon>
        <taxon>Marchantiophyta</taxon>
        <taxon>Marchantiopsida</taxon>
        <taxon>Marchantiidae</taxon>
        <taxon>Marchantiales</taxon>
        <taxon>Ricciaceae</taxon>
        <taxon>Riccia</taxon>
    </lineage>
</organism>
<feature type="compositionally biased region" description="Low complexity" evidence="1">
    <location>
        <begin position="851"/>
        <end position="862"/>
    </location>
</feature>
<accession>A0ABD3HX94</accession>
<feature type="region of interest" description="Disordered" evidence="1">
    <location>
        <begin position="102"/>
        <end position="204"/>
    </location>
</feature>
<dbReference type="AlphaFoldDB" id="A0ABD3HX94"/>
<feature type="compositionally biased region" description="Basic residues" evidence="1">
    <location>
        <begin position="375"/>
        <end position="384"/>
    </location>
</feature>
<feature type="region of interest" description="Disordered" evidence="1">
    <location>
        <begin position="374"/>
        <end position="404"/>
    </location>
</feature>
<reference evidence="2 3" key="1">
    <citation type="submission" date="2024-09" db="EMBL/GenBank/DDBJ databases">
        <title>Chromosome-scale assembly of Riccia sorocarpa.</title>
        <authorList>
            <person name="Paukszto L."/>
        </authorList>
    </citation>
    <scope>NUCLEOTIDE SEQUENCE [LARGE SCALE GENOMIC DNA]</scope>
    <source>
        <strain evidence="2">LP-2024</strain>
        <tissue evidence="2">Aerial parts of the thallus</tissue>
    </source>
</reference>
<gene>
    <name evidence="2" type="ORF">R1sor_008803</name>
</gene>
<comment type="caution">
    <text evidence="2">The sequence shown here is derived from an EMBL/GenBank/DDBJ whole genome shotgun (WGS) entry which is preliminary data.</text>
</comment>
<dbReference type="EMBL" id="JBJQOH010000003">
    <property type="protein sequence ID" value="KAL3695152.1"/>
    <property type="molecule type" value="Genomic_DNA"/>
</dbReference>
<dbReference type="Proteomes" id="UP001633002">
    <property type="component" value="Unassembled WGS sequence"/>
</dbReference>
<feature type="compositionally biased region" description="Polar residues" evidence="1">
    <location>
        <begin position="179"/>
        <end position="188"/>
    </location>
</feature>
<feature type="compositionally biased region" description="Polar residues" evidence="1">
    <location>
        <begin position="109"/>
        <end position="119"/>
    </location>
</feature>
<proteinExistence type="predicted"/>
<feature type="compositionally biased region" description="Polar residues" evidence="1">
    <location>
        <begin position="144"/>
        <end position="164"/>
    </location>
</feature>
<name>A0ABD3HX94_9MARC</name>
<feature type="compositionally biased region" description="Basic and acidic residues" evidence="1">
    <location>
        <begin position="871"/>
        <end position="891"/>
    </location>
</feature>
<evidence type="ECO:0000256" key="1">
    <source>
        <dbReference type="SAM" id="MobiDB-lite"/>
    </source>
</evidence>